<dbReference type="Proteomes" id="UP000005239">
    <property type="component" value="Unassembled WGS sequence"/>
</dbReference>
<sequence length="100" mass="11537">MRNNLSAYLHKRKEDLDLKHPQVPRNYTDTFHLKCSKKFDTKEGKTVGFFFEEEPVVTWTGDKPPGARSTGEAKYSVGEIDYKECPIMLDKPRTVIVAYP</sequence>
<proteinExistence type="predicted"/>
<evidence type="ECO:0000313" key="1">
    <source>
        <dbReference type="EnsemblMetazoa" id="PPA34695.1"/>
    </source>
</evidence>
<accession>A0A8R1YNK7</accession>
<gene>
    <name evidence="1" type="primary">WBGene00273064</name>
</gene>
<reference evidence="1" key="2">
    <citation type="submission" date="2022-06" db="UniProtKB">
        <authorList>
            <consortium name="EnsemblMetazoa"/>
        </authorList>
    </citation>
    <scope>IDENTIFICATION</scope>
    <source>
        <strain evidence="1">PS312</strain>
    </source>
</reference>
<keyword evidence="2" id="KW-1185">Reference proteome</keyword>
<evidence type="ECO:0000313" key="2">
    <source>
        <dbReference type="Proteomes" id="UP000005239"/>
    </source>
</evidence>
<dbReference type="EnsemblMetazoa" id="PPA34695.1">
    <property type="protein sequence ID" value="PPA34695.1"/>
    <property type="gene ID" value="WBGene00273064"/>
</dbReference>
<name>A0A2A6C6S0_PRIPA</name>
<accession>A0A2A6C6S0</accession>
<reference evidence="2" key="1">
    <citation type="journal article" date="2008" name="Nat. Genet.">
        <title>The Pristionchus pacificus genome provides a unique perspective on nematode lifestyle and parasitism.</title>
        <authorList>
            <person name="Dieterich C."/>
            <person name="Clifton S.W."/>
            <person name="Schuster L.N."/>
            <person name="Chinwalla A."/>
            <person name="Delehaunty K."/>
            <person name="Dinkelacker I."/>
            <person name="Fulton L."/>
            <person name="Fulton R."/>
            <person name="Godfrey J."/>
            <person name="Minx P."/>
            <person name="Mitreva M."/>
            <person name="Roeseler W."/>
            <person name="Tian H."/>
            <person name="Witte H."/>
            <person name="Yang S.P."/>
            <person name="Wilson R.K."/>
            <person name="Sommer R.J."/>
        </authorList>
    </citation>
    <scope>NUCLEOTIDE SEQUENCE [LARGE SCALE GENOMIC DNA]</scope>
    <source>
        <strain evidence="2">PS312</strain>
    </source>
</reference>
<dbReference type="AlphaFoldDB" id="A0A2A6C6S0"/>
<organism evidence="1 2">
    <name type="scientific">Pristionchus pacificus</name>
    <name type="common">Parasitic nematode worm</name>
    <dbReference type="NCBI Taxonomy" id="54126"/>
    <lineage>
        <taxon>Eukaryota</taxon>
        <taxon>Metazoa</taxon>
        <taxon>Ecdysozoa</taxon>
        <taxon>Nematoda</taxon>
        <taxon>Chromadorea</taxon>
        <taxon>Rhabditida</taxon>
        <taxon>Rhabditina</taxon>
        <taxon>Diplogasteromorpha</taxon>
        <taxon>Diplogasteroidea</taxon>
        <taxon>Neodiplogasteridae</taxon>
        <taxon>Pristionchus</taxon>
    </lineage>
</organism>
<protein>
    <submittedName>
        <fullName evidence="1">Uncharacterized protein</fullName>
    </submittedName>
</protein>